<sequence>MKPLAKLGFIICLSSALTPVIAGRRAAIITRDELRSEIADFLGAELTIHLSAIQSLDPPPRAVLGAGATGEYTWGTFMRALAAYAELTGQRTLAGRDLAKEVGQIGLLEHRLGGTRFSQLYAVLALRHFGRDLNSNPVWLNLSDKERAAWRKLLDVSSFYDPKSQRVINLPENYLGVAARIASTSYQLGLLKDRALLDNVLTRAARPFLNGALYADDAPPTGRYDRYSNEYARYVWEAAEMADRKDILEALRPSLRAQMRLWWDLIAPDGYGYNWGRSLGVVSYLDTLEIVAFLAQHPEFRPAPLEQLASAYYRAWRWLRRDYDDQKHMLSIFAFGRGNYSYITRDREWQQTASFFGKTALAQRLLLEALDREGISQFPSEIARSPVARFEFFRRAPRAAGVWVVRQGALHFALPITTGTKPGIADYLPAPHGLPGVAAPVEQIYPALVPFLELADGRTIVAADGADTIEPSADGRSLRVVWRRWAVIGNRAGQLSEPRITSEVTWHLDGDTIVREETLMADEEIVIRQWRCAVPLTAPRYELRFGENNERWDRFSSTEAVLELNALADWPLRIYAWATGDTPLGRGARGAIPLHLIYEARDLVLLRHKPMRWRLTLRLTR</sequence>
<gene>
    <name evidence="1" type="ORF">PYK22_00288</name>
</gene>
<keyword evidence="2" id="KW-1185">Reference proteome</keyword>
<evidence type="ECO:0000313" key="2">
    <source>
        <dbReference type="Proteomes" id="UP000031518"/>
    </source>
</evidence>
<dbReference type="STRING" id="454194.PYK22_00288"/>
<name>A0A0B6WVX5_9BACT</name>
<dbReference type="EMBL" id="CBXV010000001">
    <property type="protein sequence ID" value="CDM64295.1"/>
    <property type="molecule type" value="Genomic_DNA"/>
</dbReference>
<organism evidence="1 2">
    <name type="scientific">Pyrinomonas methylaliphatogenes</name>
    <dbReference type="NCBI Taxonomy" id="454194"/>
    <lineage>
        <taxon>Bacteria</taxon>
        <taxon>Pseudomonadati</taxon>
        <taxon>Acidobacteriota</taxon>
        <taxon>Blastocatellia</taxon>
        <taxon>Blastocatellales</taxon>
        <taxon>Pyrinomonadaceae</taxon>
        <taxon>Pyrinomonas</taxon>
    </lineage>
</organism>
<accession>A0A0B6WVX5</accession>
<dbReference type="Proteomes" id="UP000031518">
    <property type="component" value="Unassembled WGS sequence"/>
</dbReference>
<reference evidence="1 2" key="2">
    <citation type="submission" date="2015-01" db="EMBL/GenBank/DDBJ databases">
        <title>Complete genome sequence of Pyrinomonas methylaliphatogenes type strain K22T.</title>
        <authorList>
            <person name="Lee K.C.Y."/>
            <person name="Power J.F."/>
            <person name="Dunfield P.F."/>
            <person name="Morgan X.C."/>
            <person name="Huttenhower C."/>
            <person name="Stott M.B."/>
        </authorList>
    </citation>
    <scope>NUCLEOTIDE SEQUENCE [LARGE SCALE GENOMIC DNA]</scope>
    <source>
        <strain evidence="1 2">K22</strain>
    </source>
</reference>
<protein>
    <submittedName>
        <fullName evidence="1">Uncharacterized protein</fullName>
    </submittedName>
</protein>
<proteinExistence type="predicted"/>
<dbReference type="AlphaFoldDB" id="A0A0B6WVX5"/>
<dbReference type="RefSeq" id="WP_041973407.1">
    <property type="nucleotide sequence ID" value="NZ_CBXV010000001.1"/>
</dbReference>
<dbReference type="OrthoDB" id="8827262at2"/>
<evidence type="ECO:0000313" key="1">
    <source>
        <dbReference type="EMBL" id="CDM64295.1"/>
    </source>
</evidence>
<reference evidence="1 2" key="1">
    <citation type="submission" date="2013-12" db="EMBL/GenBank/DDBJ databases">
        <authorList>
            <person name="Stott M."/>
        </authorList>
    </citation>
    <scope>NUCLEOTIDE SEQUENCE [LARGE SCALE GENOMIC DNA]</scope>
    <source>
        <strain evidence="1 2">K22</strain>
    </source>
</reference>